<dbReference type="InParanoid" id="A0A151GEB2"/>
<sequence length="526" mass="58237">MPLFSNAGGNGQEVNDPGSSGGDGDVEQTPDERTRLLPNRVEPYPRAMLTPDDPAVSPYNLWSIRILRYLTVTFSAVTFAWWIVLLVSAFVTPPGLHTRGGNFLAFGYASLTLSNMLLTLLFFGVPSKAVRVLAVVQASLLLLDMILLLCVRQTRYEEGWVGTVSVVWALLMSLWTLLTDRSVQWGKEEEEERLTGRAETRRTLVEWLAVLLSTVGYVVMVVAVALITMTIILRALDSAVAPPGTLYAVDNGQYRIHLHCRGNRTDSAGMKLPTVLLEGGERPVEEHLWAFMDNALKNGSVSRYCFADRPGYGWSDTAPSPLSVGFATDVLGEALAEAGEGGPWILVGAGIGSLHSRVFSSRHGRDVEGLLLIDPLHEDLLGAIATPGRGFLLWLRGILSPLGLDRLSGAIFRGRTSRDRLYGRCAQQNGKFIYAKLQESLVADSFTKRDVLSSRQTQLRNTPLVVISSGLEMKESGTWADKQRDLTTLTDELRHWDIVDRSPHQVWETVEGREQMEKRLRQLLRP</sequence>
<evidence type="ECO:0000256" key="1">
    <source>
        <dbReference type="SAM" id="MobiDB-lite"/>
    </source>
</evidence>
<dbReference type="FunCoup" id="A0A151GEB2">
    <property type="interactions" value="36"/>
</dbReference>
<dbReference type="SUPFAM" id="SSF53474">
    <property type="entry name" value="alpha/beta-Hydrolases"/>
    <property type="match status" value="1"/>
</dbReference>
<name>A0A151GEB2_DRECN</name>
<feature type="region of interest" description="Disordered" evidence="1">
    <location>
        <begin position="1"/>
        <end position="37"/>
    </location>
</feature>
<feature type="transmembrane region" description="Helical" evidence="2">
    <location>
        <begin position="103"/>
        <end position="125"/>
    </location>
</feature>
<comment type="caution">
    <text evidence="3">The sequence shown here is derived from an EMBL/GenBank/DDBJ whole genome shotgun (WGS) entry which is preliminary data.</text>
</comment>
<keyword evidence="2" id="KW-1133">Transmembrane helix</keyword>
<gene>
    <name evidence="3" type="ORF">DCS_07389</name>
</gene>
<dbReference type="InterPro" id="IPR029058">
    <property type="entry name" value="AB_hydrolase_fold"/>
</dbReference>
<organism evidence="3 4">
    <name type="scientific">Drechmeria coniospora</name>
    <name type="common">Nematophagous fungus</name>
    <name type="synonym">Meria coniospora</name>
    <dbReference type="NCBI Taxonomy" id="98403"/>
    <lineage>
        <taxon>Eukaryota</taxon>
        <taxon>Fungi</taxon>
        <taxon>Dikarya</taxon>
        <taxon>Ascomycota</taxon>
        <taxon>Pezizomycotina</taxon>
        <taxon>Sordariomycetes</taxon>
        <taxon>Hypocreomycetidae</taxon>
        <taxon>Hypocreales</taxon>
        <taxon>Ophiocordycipitaceae</taxon>
        <taxon>Drechmeria</taxon>
    </lineage>
</organism>
<feature type="transmembrane region" description="Helical" evidence="2">
    <location>
        <begin position="160"/>
        <end position="178"/>
    </location>
</feature>
<feature type="transmembrane region" description="Helical" evidence="2">
    <location>
        <begin position="132"/>
        <end position="154"/>
    </location>
</feature>
<keyword evidence="4" id="KW-1185">Reference proteome</keyword>
<reference evidence="3 4" key="1">
    <citation type="journal article" date="2016" name="Sci. Rep.">
        <title>Insights into Adaptations to a Near-Obligate Nematode Endoparasitic Lifestyle from the Finished Genome of Drechmeria coniospora.</title>
        <authorList>
            <person name="Zhang L."/>
            <person name="Zhou Z."/>
            <person name="Guo Q."/>
            <person name="Fokkens L."/>
            <person name="Miskei M."/>
            <person name="Pocsi I."/>
            <person name="Zhang W."/>
            <person name="Chen M."/>
            <person name="Wang L."/>
            <person name="Sun Y."/>
            <person name="Donzelli B.G."/>
            <person name="Gibson D.M."/>
            <person name="Nelson D.R."/>
            <person name="Luo J.G."/>
            <person name="Rep M."/>
            <person name="Liu H."/>
            <person name="Yang S."/>
            <person name="Wang J."/>
            <person name="Krasnoff S.B."/>
            <person name="Xu Y."/>
            <person name="Molnar I."/>
            <person name="Lin M."/>
        </authorList>
    </citation>
    <scope>NUCLEOTIDE SEQUENCE [LARGE SCALE GENOMIC DNA]</scope>
    <source>
        <strain evidence="3 4">ARSEF 6962</strain>
    </source>
</reference>
<evidence type="ECO:0000256" key="2">
    <source>
        <dbReference type="SAM" id="Phobius"/>
    </source>
</evidence>
<feature type="transmembrane region" description="Helical" evidence="2">
    <location>
        <begin position="69"/>
        <end position="91"/>
    </location>
</feature>
<evidence type="ECO:0008006" key="5">
    <source>
        <dbReference type="Google" id="ProtNLM"/>
    </source>
</evidence>
<dbReference type="EMBL" id="LAYC01000003">
    <property type="protein sequence ID" value="KYK55426.1"/>
    <property type="molecule type" value="Genomic_DNA"/>
</dbReference>
<accession>A0A151GEB2</accession>
<feature type="transmembrane region" description="Helical" evidence="2">
    <location>
        <begin position="207"/>
        <end position="233"/>
    </location>
</feature>
<dbReference type="InterPro" id="IPR019431">
    <property type="entry name" value="DUF2417"/>
</dbReference>
<dbReference type="AlphaFoldDB" id="A0A151GEB2"/>
<keyword evidence="2" id="KW-0472">Membrane</keyword>
<protein>
    <recommendedName>
        <fullName evidence="5">Mitochondrial integral membrane protein</fullName>
    </recommendedName>
</protein>
<keyword evidence="2" id="KW-0812">Transmembrane</keyword>
<dbReference type="GeneID" id="63720032"/>
<dbReference type="OrthoDB" id="164921at2759"/>
<dbReference type="Proteomes" id="UP000076580">
    <property type="component" value="Chromosome 03"/>
</dbReference>
<dbReference type="Gene3D" id="3.40.50.1820">
    <property type="entry name" value="alpha/beta hydrolase"/>
    <property type="match status" value="1"/>
</dbReference>
<dbReference type="Pfam" id="PF10329">
    <property type="entry name" value="DUF2417"/>
    <property type="match status" value="1"/>
</dbReference>
<proteinExistence type="predicted"/>
<dbReference type="RefSeq" id="XP_040654778.1">
    <property type="nucleotide sequence ID" value="XM_040804674.1"/>
</dbReference>
<dbReference type="STRING" id="98403.A0A151GEB2"/>
<evidence type="ECO:0000313" key="3">
    <source>
        <dbReference type="EMBL" id="KYK55426.1"/>
    </source>
</evidence>
<evidence type="ECO:0000313" key="4">
    <source>
        <dbReference type="Proteomes" id="UP000076580"/>
    </source>
</evidence>